<dbReference type="AlphaFoldDB" id="A0A2S7IXT8"/>
<dbReference type="OrthoDB" id="10009538at2"/>
<protein>
    <submittedName>
        <fullName evidence="2">Uncharacterized protein</fullName>
    </submittedName>
</protein>
<name>A0A2S7IXT8_9HYPH</name>
<feature type="transmembrane region" description="Helical" evidence="1">
    <location>
        <begin position="18"/>
        <end position="38"/>
    </location>
</feature>
<evidence type="ECO:0000256" key="1">
    <source>
        <dbReference type="SAM" id="Phobius"/>
    </source>
</evidence>
<dbReference type="Proteomes" id="UP000238493">
    <property type="component" value="Unassembled WGS sequence"/>
</dbReference>
<evidence type="ECO:0000313" key="3">
    <source>
        <dbReference type="Proteomes" id="UP000238493"/>
    </source>
</evidence>
<gene>
    <name evidence="2" type="ORF">C3731_14030</name>
</gene>
<dbReference type="EMBL" id="PTRC01000024">
    <property type="protein sequence ID" value="PQA72827.1"/>
    <property type="molecule type" value="Genomic_DNA"/>
</dbReference>
<evidence type="ECO:0000313" key="2">
    <source>
        <dbReference type="EMBL" id="PQA72827.1"/>
    </source>
</evidence>
<accession>A0A2S7IXT8</accession>
<keyword evidence="1" id="KW-1133">Transmembrane helix</keyword>
<comment type="caution">
    <text evidence="2">The sequence shown here is derived from an EMBL/GenBank/DDBJ whole genome shotgun (WGS) entry which is preliminary data.</text>
</comment>
<keyword evidence="1" id="KW-0472">Membrane</keyword>
<sequence length="62" mass="7075">MILFRETAFDLHLSHPNVLYIVALVTVFSHGLSVSRLCQNCSSARRSVLLGRKLPKIRFCFI</sequence>
<keyword evidence="3" id="KW-1185">Reference proteome</keyword>
<reference evidence="2 3" key="1">
    <citation type="submission" date="2018-02" db="EMBL/GenBank/DDBJ databases">
        <title>Draft genome sequence of Ochrobactrum oryzae found in Brazil.</title>
        <authorList>
            <person name="Cerdeira L."/>
            <person name="Andrade F."/>
            <person name="Zacariotto T."/>
            <person name="Barbosa B."/>
            <person name="Santos S."/>
            <person name="Cassetari V."/>
            <person name="Lincopan N."/>
        </authorList>
    </citation>
    <scope>NUCLEOTIDE SEQUENCE [LARGE SCALE GENOMIC DNA]</scope>
    <source>
        <strain evidence="2 3">OA447</strain>
    </source>
</reference>
<proteinExistence type="predicted"/>
<keyword evidence="1" id="KW-0812">Transmembrane</keyword>
<organism evidence="2 3">
    <name type="scientific">Brucella oryzae</name>
    <dbReference type="NCBI Taxonomy" id="335286"/>
    <lineage>
        <taxon>Bacteria</taxon>
        <taxon>Pseudomonadati</taxon>
        <taxon>Pseudomonadota</taxon>
        <taxon>Alphaproteobacteria</taxon>
        <taxon>Hyphomicrobiales</taxon>
        <taxon>Brucellaceae</taxon>
        <taxon>Brucella/Ochrobactrum group</taxon>
        <taxon>Brucella</taxon>
    </lineage>
</organism>